<feature type="signal peptide" evidence="1">
    <location>
        <begin position="1"/>
        <end position="19"/>
    </location>
</feature>
<dbReference type="AlphaFoldDB" id="E8M8Q2"/>
<organism evidence="2 3">
    <name type="scientific">Vibrio sinaloensis DSM 21326</name>
    <dbReference type="NCBI Taxonomy" id="945550"/>
    <lineage>
        <taxon>Bacteria</taxon>
        <taxon>Pseudomonadati</taxon>
        <taxon>Pseudomonadota</taxon>
        <taxon>Gammaproteobacteria</taxon>
        <taxon>Vibrionales</taxon>
        <taxon>Vibrionaceae</taxon>
        <taxon>Vibrio</taxon>
        <taxon>Vibrio oreintalis group</taxon>
    </lineage>
</organism>
<reference evidence="2 3" key="1">
    <citation type="journal article" date="2012" name="Int. J. Syst. Evol. Microbiol.">
        <title>Vibrio caribbeanicus sp. nov., isolated from the marine sponge Scleritoderma cyanea.</title>
        <authorList>
            <person name="Hoffmann M."/>
            <person name="Monday S.R."/>
            <person name="Allard M.W."/>
            <person name="Strain E.A."/>
            <person name="Whittaker P."/>
            <person name="Naum M."/>
            <person name="McCarthy P.J."/>
            <person name="Lopez J.V."/>
            <person name="Fischer M."/>
            <person name="Brown E.W."/>
        </authorList>
    </citation>
    <scope>NUCLEOTIDE SEQUENCE [LARGE SCALE GENOMIC DNA]</scope>
    <source>
        <strain evidence="3">DSMZ 21326</strain>
    </source>
</reference>
<comment type="caution">
    <text evidence="2">The sequence shown here is derived from an EMBL/GenBank/DDBJ whole genome shotgun (WGS) entry which is preliminary data.</text>
</comment>
<gene>
    <name evidence="2" type="ORF">VISI1226_13783</name>
</gene>
<dbReference type="EMBL" id="AEVT01000076">
    <property type="protein sequence ID" value="EGA69597.1"/>
    <property type="molecule type" value="Genomic_DNA"/>
</dbReference>
<protein>
    <submittedName>
        <fullName evidence="2">Uncharacterized protein</fullName>
    </submittedName>
</protein>
<keyword evidence="1" id="KW-0732">Signal</keyword>
<dbReference type="GeneID" id="95569956"/>
<proteinExistence type="predicted"/>
<evidence type="ECO:0000313" key="2">
    <source>
        <dbReference type="EMBL" id="EGA69597.1"/>
    </source>
</evidence>
<accession>E8M8Q2</accession>
<feature type="chain" id="PRO_5003224863" evidence="1">
    <location>
        <begin position="20"/>
        <end position="104"/>
    </location>
</feature>
<evidence type="ECO:0000256" key="1">
    <source>
        <dbReference type="SAM" id="SignalP"/>
    </source>
</evidence>
<name>E8M8Q2_PHOS4</name>
<evidence type="ECO:0000313" key="3">
    <source>
        <dbReference type="Proteomes" id="UP000006228"/>
    </source>
</evidence>
<dbReference type="RefSeq" id="WP_008078137.1">
    <property type="nucleotide sequence ID" value="NZ_AEVT01000076.1"/>
</dbReference>
<sequence>MKLILSILMLTSVPSFVLASDDAAHNPIAKKLKNKLLKELATSDLKGFCDVFVELKHTDNYAIVASVTTTGDYRLCKVGKTTIKKGLRFKYRTPEKYLRIHVAN</sequence>
<dbReference type="eggNOG" id="ENOG5031NNF">
    <property type="taxonomic scope" value="Bacteria"/>
</dbReference>
<dbReference type="Proteomes" id="UP000006228">
    <property type="component" value="Unassembled WGS sequence"/>
</dbReference>
<dbReference type="OrthoDB" id="5906338at2"/>